<dbReference type="AlphaFoldDB" id="A0A1G2BS74"/>
<keyword evidence="2" id="KW-0547">Nucleotide-binding</keyword>
<sequence>MANALRLAYNSIAKAQNRTELDVPKFRELLLSKMSELSITADFIDRPLNEGFSGGEKKKAEILQAAVLEPKLLILDETDSGLDVDALRIVADGINRLRRPDRSILLITHYQRILKYVEPDFVHVFVDGRIARSGGKVLAEELEEAGYNPTSSRARPGREGSQR</sequence>
<evidence type="ECO:0000259" key="5">
    <source>
        <dbReference type="Pfam" id="PF00005"/>
    </source>
</evidence>
<evidence type="ECO:0000313" key="6">
    <source>
        <dbReference type="EMBL" id="OGY91941.1"/>
    </source>
</evidence>
<dbReference type="GO" id="GO:0016887">
    <property type="term" value="F:ATP hydrolysis activity"/>
    <property type="evidence" value="ECO:0007669"/>
    <property type="project" value="InterPro"/>
</dbReference>
<dbReference type="Proteomes" id="UP000178109">
    <property type="component" value="Unassembled WGS sequence"/>
</dbReference>
<proteinExistence type="inferred from homology"/>
<dbReference type="STRING" id="1798553.A3H70_02250"/>
<organism evidence="6 7">
    <name type="scientific">Candidatus Komeilibacteria bacterium RIFCSPLOWO2_02_FULL_48_11</name>
    <dbReference type="NCBI Taxonomy" id="1798553"/>
    <lineage>
        <taxon>Bacteria</taxon>
        <taxon>Candidatus Komeiliibacteriota</taxon>
    </lineage>
</organism>
<dbReference type="PANTHER" id="PTHR43204:SF1">
    <property type="entry name" value="ABC TRANSPORTER I FAMILY MEMBER 6, CHLOROPLASTIC"/>
    <property type="match status" value="1"/>
</dbReference>
<keyword evidence="3" id="KW-0067">ATP-binding</keyword>
<reference evidence="6 7" key="1">
    <citation type="journal article" date="2016" name="Nat. Commun.">
        <title>Thousands of microbial genomes shed light on interconnected biogeochemical processes in an aquifer system.</title>
        <authorList>
            <person name="Anantharaman K."/>
            <person name="Brown C.T."/>
            <person name="Hug L.A."/>
            <person name="Sharon I."/>
            <person name="Castelle C.J."/>
            <person name="Probst A.J."/>
            <person name="Thomas B.C."/>
            <person name="Singh A."/>
            <person name="Wilkins M.J."/>
            <person name="Karaoz U."/>
            <person name="Brodie E.L."/>
            <person name="Williams K.H."/>
            <person name="Hubbard S.S."/>
            <person name="Banfield J.F."/>
        </authorList>
    </citation>
    <scope>NUCLEOTIDE SEQUENCE [LARGE SCALE GENOMIC DNA]</scope>
</reference>
<dbReference type="SUPFAM" id="SSF52540">
    <property type="entry name" value="P-loop containing nucleoside triphosphate hydrolases"/>
    <property type="match status" value="1"/>
</dbReference>
<dbReference type="Pfam" id="PF00005">
    <property type="entry name" value="ABC_tran"/>
    <property type="match status" value="1"/>
</dbReference>
<gene>
    <name evidence="6" type="ORF">A3H70_02250</name>
</gene>
<dbReference type="InterPro" id="IPR027417">
    <property type="entry name" value="P-loop_NTPase"/>
</dbReference>
<dbReference type="PANTHER" id="PTHR43204">
    <property type="entry name" value="ABC TRANSPORTER I FAMILY MEMBER 6, CHLOROPLASTIC"/>
    <property type="match status" value="1"/>
</dbReference>
<dbReference type="InterPro" id="IPR010230">
    <property type="entry name" value="FeS-cluster_ATPase_SufC"/>
</dbReference>
<evidence type="ECO:0000256" key="3">
    <source>
        <dbReference type="ARBA" id="ARBA00022840"/>
    </source>
</evidence>
<comment type="similarity">
    <text evidence="1">Belongs to the ABC transporter superfamily. Ycf16 family.</text>
</comment>
<accession>A0A1G2BS74</accession>
<evidence type="ECO:0000256" key="2">
    <source>
        <dbReference type="ARBA" id="ARBA00022741"/>
    </source>
</evidence>
<feature type="region of interest" description="Disordered" evidence="4">
    <location>
        <begin position="142"/>
        <end position="163"/>
    </location>
</feature>
<dbReference type="Gene3D" id="3.40.50.300">
    <property type="entry name" value="P-loop containing nucleotide triphosphate hydrolases"/>
    <property type="match status" value="1"/>
</dbReference>
<comment type="caution">
    <text evidence="6">The sequence shown here is derived from an EMBL/GenBank/DDBJ whole genome shotgun (WGS) entry which is preliminary data.</text>
</comment>
<name>A0A1G2BS74_9BACT</name>
<evidence type="ECO:0000313" key="7">
    <source>
        <dbReference type="Proteomes" id="UP000178109"/>
    </source>
</evidence>
<dbReference type="InterPro" id="IPR003439">
    <property type="entry name" value="ABC_transporter-like_ATP-bd"/>
</dbReference>
<dbReference type="EMBL" id="MHKO01000033">
    <property type="protein sequence ID" value="OGY91941.1"/>
    <property type="molecule type" value="Genomic_DNA"/>
</dbReference>
<feature type="domain" description="ABC transporter" evidence="5">
    <location>
        <begin position="31"/>
        <end position="78"/>
    </location>
</feature>
<evidence type="ECO:0000256" key="4">
    <source>
        <dbReference type="SAM" id="MobiDB-lite"/>
    </source>
</evidence>
<dbReference type="GO" id="GO:0005524">
    <property type="term" value="F:ATP binding"/>
    <property type="evidence" value="ECO:0007669"/>
    <property type="project" value="UniProtKB-KW"/>
</dbReference>
<protein>
    <recommendedName>
        <fullName evidence="5">ABC transporter domain-containing protein</fullName>
    </recommendedName>
</protein>
<evidence type="ECO:0000256" key="1">
    <source>
        <dbReference type="ARBA" id="ARBA00006216"/>
    </source>
</evidence>